<keyword evidence="6 7" id="KW-0961">Cell wall biogenesis/degradation</keyword>
<dbReference type="Proteomes" id="UP001501676">
    <property type="component" value="Unassembled WGS sequence"/>
</dbReference>
<evidence type="ECO:0000313" key="11">
    <source>
        <dbReference type="EMBL" id="GAA3385733.1"/>
    </source>
</evidence>
<comment type="pathway">
    <text evidence="1 7">Cell wall biogenesis; peptidoglycan biosynthesis.</text>
</comment>
<evidence type="ECO:0000256" key="9">
    <source>
        <dbReference type="SAM" id="SignalP"/>
    </source>
</evidence>
<sequence>MALLVALLASALVVAGCSSSGGGNEGNGGGDPTTSPSPAGPKLTVTPAANATAVPPVTPISLSIDKDTITAVSVKSDDGDEVKGAVGADKRSWASTGKLSFGATYTVSVTTTGSATPLTSKFSTVPTPSGDSSVRTSSILGDGKTYGVGMPIILKLSRSVKSDAARAKFEKMLKVTSNPTTTGAWGWISSTELHFRPAEYWAAGSTVHVEVDTAGRAIADGVWGRTDLTVDFKIGAKREVIADSATHTMKVLEDDEVVKSMPISLGKPKFPSSSGTMVIIDKRREAMFDSSTYGLAVDSPDGYRTKVEYPMRLTWGGEFIHSAPWSVADQGKRNVSHGCLNVGPDNAVWLYNRLQVGDPVTVKNTETRVELGNGYSEWSLSFTEWLTHSKGGVVTTG</sequence>
<name>A0ABP6SUB4_9ACTN</name>
<dbReference type="Pfam" id="PF17964">
    <property type="entry name" value="Big_10"/>
    <property type="match status" value="1"/>
</dbReference>
<feature type="active site" description="Nucleophile" evidence="7">
    <location>
        <position position="339"/>
    </location>
</feature>
<proteinExistence type="predicted"/>
<feature type="signal peptide" evidence="9">
    <location>
        <begin position="1"/>
        <end position="15"/>
    </location>
</feature>
<keyword evidence="5" id="KW-0012">Acyltransferase</keyword>
<evidence type="ECO:0000256" key="5">
    <source>
        <dbReference type="ARBA" id="ARBA00023315"/>
    </source>
</evidence>
<dbReference type="EMBL" id="BAAAYN010000012">
    <property type="protein sequence ID" value="GAA3385733.1"/>
    <property type="molecule type" value="Genomic_DNA"/>
</dbReference>
<feature type="active site" description="Proton donor/acceptor" evidence="7">
    <location>
        <position position="321"/>
    </location>
</feature>
<dbReference type="PANTHER" id="PTHR30582">
    <property type="entry name" value="L,D-TRANSPEPTIDASE"/>
    <property type="match status" value="1"/>
</dbReference>
<keyword evidence="12" id="KW-1185">Reference proteome</keyword>
<evidence type="ECO:0000256" key="6">
    <source>
        <dbReference type="ARBA" id="ARBA00023316"/>
    </source>
</evidence>
<evidence type="ECO:0000256" key="1">
    <source>
        <dbReference type="ARBA" id="ARBA00004752"/>
    </source>
</evidence>
<dbReference type="Gene3D" id="2.60.40.3780">
    <property type="match status" value="1"/>
</dbReference>
<dbReference type="PROSITE" id="PS52029">
    <property type="entry name" value="LD_TPASE"/>
    <property type="match status" value="1"/>
</dbReference>
<dbReference type="InterPro" id="IPR005490">
    <property type="entry name" value="LD_TPept_cat_dom"/>
</dbReference>
<dbReference type="Gene3D" id="2.60.40.3710">
    <property type="match status" value="1"/>
</dbReference>
<evidence type="ECO:0000256" key="3">
    <source>
        <dbReference type="ARBA" id="ARBA00022960"/>
    </source>
</evidence>
<keyword evidence="2" id="KW-0808">Transferase</keyword>
<feature type="domain" description="L,D-TPase catalytic" evidence="10">
    <location>
        <begin position="238"/>
        <end position="363"/>
    </location>
</feature>
<dbReference type="Gene3D" id="2.40.440.10">
    <property type="entry name" value="L,D-transpeptidase catalytic domain-like"/>
    <property type="match status" value="1"/>
</dbReference>
<organism evidence="11 12">
    <name type="scientific">Cryptosporangium minutisporangium</name>
    <dbReference type="NCBI Taxonomy" id="113569"/>
    <lineage>
        <taxon>Bacteria</taxon>
        <taxon>Bacillati</taxon>
        <taxon>Actinomycetota</taxon>
        <taxon>Actinomycetes</taxon>
        <taxon>Cryptosporangiales</taxon>
        <taxon>Cryptosporangiaceae</taxon>
        <taxon>Cryptosporangium</taxon>
    </lineage>
</organism>
<dbReference type="InterPro" id="IPR050979">
    <property type="entry name" value="LD-transpeptidase"/>
</dbReference>
<dbReference type="InterPro" id="IPR041280">
    <property type="entry name" value="Big_10"/>
</dbReference>
<dbReference type="InterPro" id="IPR038063">
    <property type="entry name" value="Transpep_catalytic_dom"/>
</dbReference>
<accession>A0ABP6SUB4</accession>
<evidence type="ECO:0000259" key="10">
    <source>
        <dbReference type="PROSITE" id="PS52029"/>
    </source>
</evidence>
<dbReference type="SUPFAM" id="SSF141523">
    <property type="entry name" value="L,D-transpeptidase catalytic domain-like"/>
    <property type="match status" value="1"/>
</dbReference>
<keyword evidence="3 7" id="KW-0133">Cell shape</keyword>
<protein>
    <submittedName>
        <fullName evidence="11">Ig-like domain-containing protein</fullName>
    </submittedName>
</protein>
<evidence type="ECO:0000256" key="8">
    <source>
        <dbReference type="SAM" id="MobiDB-lite"/>
    </source>
</evidence>
<dbReference type="CDD" id="cd16913">
    <property type="entry name" value="YkuD_like"/>
    <property type="match status" value="1"/>
</dbReference>
<dbReference type="PANTHER" id="PTHR30582:SF2">
    <property type="entry name" value="L,D-TRANSPEPTIDASE YCIB-RELATED"/>
    <property type="match status" value="1"/>
</dbReference>
<dbReference type="CDD" id="cd13432">
    <property type="entry name" value="LDT_IgD_like_2"/>
    <property type="match status" value="1"/>
</dbReference>
<keyword evidence="4 7" id="KW-0573">Peptidoglycan synthesis</keyword>
<keyword evidence="9" id="KW-0732">Signal</keyword>
<feature type="compositionally biased region" description="Gly residues" evidence="8">
    <location>
        <begin position="19"/>
        <end position="31"/>
    </location>
</feature>
<dbReference type="Pfam" id="PF03734">
    <property type="entry name" value="YkuD"/>
    <property type="match status" value="1"/>
</dbReference>
<comment type="caution">
    <text evidence="11">The sequence shown here is derived from an EMBL/GenBank/DDBJ whole genome shotgun (WGS) entry which is preliminary data.</text>
</comment>
<reference evidence="12" key="1">
    <citation type="journal article" date="2019" name="Int. J. Syst. Evol. Microbiol.">
        <title>The Global Catalogue of Microorganisms (GCM) 10K type strain sequencing project: providing services to taxonomists for standard genome sequencing and annotation.</title>
        <authorList>
            <consortium name="The Broad Institute Genomics Platform"/>
            <consortium name="The Broad Institute Genome Sequencing Center for Infectious Disease"/>
            <person name="Wu L."/>
            <person name="Ma J."/>
        </authorList>
    </citation>
    <scope>NUCLEOTIDE SEQUENCE [LARGE SCALE GENOMIC DNA]</scope>
    <source>
        <strain evidence="12">JCM 9458</strain>
    </source>
</reference>
<feature type="region of interest" description="Disordered" evidence="8">
    <location>
        <begin position="19"/>
        <end position="44"/>
    </location>
</feature>
<evidence type="ECO:0000256" key="7">
    <source>
        <dbReference type="PROSITE-ProRule" id="PRU01373"/>
    </source>
</evidence>
<evidence type="ECO:0000313" key="12">
    <source>
        <dbReference type="Proteomes" id="UP001501676"/>
    </source>
</evidence>
<feature type="chain" id="PRO_5047043405" evidence="9">
    <location>
        <begin position="16"/>
        <end position="397"/>
    </location>
</feature>
<evidence type="ECO:0000256" key="2">
    <source>
        <dbReference type="ARBA" id="ARBA00022679"/>
    </source>
</evidence>
<gene>
    <name evidence="11" type="ORF">GCM10020369_20420</name>
</gene>
<evidence type="ECO:0000256" key="4">
    <source>
        <dbReference type="ARBA" id="ARBA00022984"/>
    </source>
</evidence>